<keyword evidence="4" id="KW-1185">Reference proteome</keyword>
<evidence type="ECO:0000256" key="1">
    <source>
        <dbReference type="SAM" id="MobiDB-lite"/>
    </source>
</evidence>
<feature type="compositionally biased region" description="Basic and acidic residues" evidence="1">
    <location>
        <begin position="48"/>
        <end position="71"/>
    </location>
</feature>
<keyword evidence="2" id="KW-0812">Transmembrane</keyword>
<dbReference type="STRING" id="314232.SKA53_08731"/>
<dbReference type="EMBL" id="AAMS01000006">
    <property type="protein sequence ID" value="EAQ06178.1"/>
    <property type="molecule type" value="Genomic_DNA"/>
</dbReference>
<dbReference type="OrthoDB" id="9801588at2"/>
<dbReference type="eggNOG" id="COG4736">
    <property type="taxonomic scope" value="Bacteria"/>
</dbReference>
<keyword evidence="2" id="KW-0472">Membrane</keyword>
<protein>
    <submittedName>
        <fullName evidence="3">Cytochrome c oxidase, cbb3-type, subunit IV</fullName>
    </submittedName>
</protein>
<evidence type="ECO:0000313" key="3">
    <source>
        <dbReference type="EMBL" id="EAQ06178.1"/>
    </source>
</evidence>
<dbReference type="Pfam" id="PF05545">
    <property type="entry name" value="FixQ"/>
    <property type="match status" value="1"/>
</dbReference>
<dbReference type="Proteomes" id="UP000004507">
    <property type="component" value="Unassembled WGS sequence"/>
</dbReference>
<proteinExistence type="predicted"/>
<name>A3V7G2_9RHOB</name>
<dbReference type="HOGENOM" id="CLU_192294_1_1_5"/>
<dbReference type="CDD" id="cd01324">
    <property type="entry name" value="cbb3_Oxidase_CcoQ"/>
    <property type="match status" value="1"/>
</dbReference>
<dbReference type="AlphaFoldDB" id="A3V7G2"/>
<feature type="region of interest" description="Disordered" evidence="1">
    <location>
        <begin position="46"/>
        <end position="71"/>
    </location>
</feature>
<dbReference type="InterPro" id="IPR008621">
    <property type="entry name" value="Cbb3-typ_cyt_oxidase_comp"/>
</dbReference>
<accession>A3V7G2</accession>
<evidence type="ECO:0000256" key="2">
    <source>
        <dbReference type="SAM" id="Phobius"/>
    </source>
</evidence>
<keyword evidence="2" id="KW-1133">Transmembrane helix</keyword>
<evidence type="ECO:0000313" key="4">
    <source>
        <dbReference type="Proteomes" id="UP000004507"/>
    </source>
</evidence>
<sequence>METPTLLQQIADNWLLVWMGTFFIGVILWVLRPGSRTQYADTANIPFRNEDRPAPRKDADGVARDTKELQS</sequence>
<comment type="caution">
    <text evidence="3">The sequence shown here is derived from an EMBL/GenBank/DDBJ whole genome shotgun (WGS) entry which is preliminary data.</text>
</comment>
<reference evidence="3 4" key="1">
    <citation type="submission" date="2006-01" db="EMBL/GenBank/DDBJ databases">
        <authorList>
            <person name="Hagstrom A."/>
            <person name="Ferriera S."/>
            <person name="Johnson J."/>
            <person name="Kravitz S."/>
            <person name="Halpern A."/>
            <person name="Remington K."/>
            <person name="Beeson K."/>
            <person name="Tran B."/>
            <person name="Rogers Y.-H."/>
            <person name="Friedman R."/>
            <person name="Venter J.C."/>
        </authorList>
    </citation>
    <scope>NUCLEOTIDE SEQUENCE [LARGE SCALE GENOMIC DNA]</scope>
    <source>
        <strain evidence="3 4">SKA53</strain>
    </source>
</reference>
<dbReference type="RefSeq" id="WP_007205698.1">
    <property type="nucleotide sequence ID" value="NZ_CH672414.1"/>
</dbReference>
<organism evidence="3 4">
    <name type="scientific">Yoonia vestfoldensis SKA53</name>
    <dbReference type="NCBI Taxonomy" id="314232"/>
    <lineage>
        <taxon>Bacteria</taxon>
        <taxon>Pseudomonadati</taxon>
        <taxon>Pseudomonadota</taxon>
        <taxon>Alphaproteobacteria</taxon>
        <taxon>Rhodobacterales</taxon>
        <taxon>Paracoccaceae</taxon>
        <taxon>Yoonia</taxon>
    </lineage>
</organism>
<feature type="transmembrane region" description="Helical" evidence="2">
    <location>
        <begin position="14"/>
        <end position="31"/>
    </location>
</feature>
<gene>
    <name evidence="3" type="ORF">SKA53_08731</name>
</gene>